<organism evidence="1 2">
    <name type="scientific">Durusdinium trenchii</name>
    <dbReference type="NCBI Taxonomy" id="1381693"/>
    <lineage>
        <taxon>Eukaryota</taxon>
        <taxon>Sar</taxon>
        <taxon>Alveolata</taxon>
        <taxon>Dinophyceae</taxon>
        <taxon>Suessiales</taxon>
        <taxon>Symbiodiniaceae</taxon>
        <taxon>Durusdinium</taxon>
    </lineage>
</organism>
<gene>
    <name evidence="1" type="ORF">SCF082_LOCUS24920</name>
</gene>
<feature type="non-terminal residue" evidence="1">
    <location>
        <position position="315"/>
    </location>
</feature>
<sequence length="315" mass="34911">MCTYRDVKDCIMMNPLECGGDAQTRRLEIPSTSVRQKKLPVWKLFQEGGRPWKGVMKERVKKAKAAKRQLGGNYGDYGDYGYGDENGTTTLYTATTSFAGDGCDEMTLERTCNASYNAMMDYYNGLQVSRIFDLTAEQLPSLCGMLTELDTCVHSIPGCCYVMDAPPDDYRGGHYNALDLPGLKLYCNVWSNDPKVEYMCQGPPGTPVCDLDTYKPDCFAQVMTYSQMIQDYGGWDSSNNAPFFTQEQGREICLSGLEIDKCLTASHCGCSSAQWVVPASIHFIVQYCPETFGTMWEYCAGSLEGLCGGVADILL</sequence>
<dbReference type="Proteomes" id="UP001642464">
    <property type="component" value="Unassembled WGS sequence"/>
</dbReference>
<accession>A0ABP0LZ14</accession>
<protein>
    <submittedName>
        <fullName evidence="1">Uncharacterized protein</fullName>
    </submittedName>
</protein>
<proteinExistence type="predicted"/>
<name>A0ABP0LZ14_9DINO</name>
<evidence type="ECO:0000313" key="1">
    <source>
        <dbReference type="EMBL" id="CAK9043657.1"/>
    </source>
</evidence>
<keyword evidence="2" id="KW-1185">Reference proteome</keyword>
<evidence type="ECO:0000313" key="2">
    <source>
        <dbReference type="Proteomes" id="UP001642464"/>
    </source>
</evidence>
<comment type="caution">
    <text evidence="1">The sequence shown here is derived from an EMBL/GenBank/DDBJ whole genome shotgun (WGS) entry which is preliminary data.</text>
</comment>
<reference evidence="1 2" key="1">
    <citation type="submission" date="2024-02" db="EMBL/GenBank/DDBJ databases">
        <authorList>
            <person name="Chen Y."/>
            <person name="Shah S."/>
            <person name="Dougan E. K."/>
            <person name="Thang M."/>
            <person name="Chan C."/>
        </authorList>
    </citation>
    <scope>NUCLEOTIDE SEQUENCE [LARGE SCALE GENOMIC DNA]</scope>
</reference>
<dbReference type="EMBL" id="CAXAMM010018557">
    <property type="protein sequence ID" value="CAK9043657.1"/>
    <property type="molecule type" value="Genomic_DNA"/>
</dbReference>